<keyword evidence="7" id="KW-0653">Protein transport</keyword>
<evidence type="ECO:0000256" key="3">
    <source>
        <dbReference type="ARBA" id="ARBA00022475"/>
    </source>
</evidence>
<evidence type="ECO:0000256" key="1">
    <source>
        <dbReference type="ARBA" id="ARBA00004162"/>
    </source>
</evidence>
<dbReference type="Proteomes" id="UP000626220">
    <property type="component" value="Unassembled WGS sequence"/>
</dbReference>
<keyword evidence="6" id="KW-0472">Membrane</keyword>
<gene>
    <name evidence="8" type="ORF">GCM10017056_16890</name>
</gene>
<proteinExistence type="inferred from homology"/>
<reference evidence="8" key="1">
    <citation type="journal article" date="2014" name="Int. J. Syst. Evol. Microbiol.">
        <title>Complete genome sequence of Corynebacterium casei LMG S-19264T (=DSM 44701T), isolated from a smear-ripened cheese.</title>
        <authorList>
            <consortium name="US DOE Joint Genome Institute (JGI-PGF)"/>
            <person name="Walter F."/>
            <person name="Albersmeier A."/>
            <person name="Kalinowski J."/>
            <person name="Ruckert C."/>
        </authorList>
    </citation>
    <scope>NUCLEOTIDE SEQUENCE</scope>
    <source>
        <strain evidence="8">KCTC 42650</strain>
    </source>
</reference>
<dbReference type="Pfam" id="PF02472">
    <property type="entry name" value="ExbD"/>
    <property type="match status" value="1"/>
</dbReference>
<keyword evidence="5" id="KW-1133">Transmembrane helix</keyword>
<evidence type="ECO:0008006" key="10">
    <source>
        <dbReference type="Google" id="ProtNLM"/>
    </source>
</evidence>
<comment type="similarity">
    <text evidence="2 7">Belongs to the ExbD/TolR family.</text>
</comment>
<evidence type="ECO:0000313" key="8">
    <source>
        <dbReference type="EMBL" id="GHF45874.1"/>
    </source>
</evidence>
<dbReference type="RefSeq" id="WP_229863950.1">
    <property type="nucleotide sequence ID" value="NZ_BNCJ01000003.1"/>
</dbReference>
<accession>A0A8J3GW40</accession>
<name>A0A8J3GW40_9RHOB</name>
<organism evidence="8 9">
    <name type="scientific">Seohaeicola zhoushanensis</name>
    <dbReference type="NCBI Taxonomy" id="1569283"/>
    <lineage>
        <taxon>Bacteria</taxon>
        <taxon>Pseudomonadati</taxon>
        <taxon>Pseudomonadota</taxon>
        <taxon>Alphaproteobacteria</taxon>
        <taxon>Rhodobacterales</taxon>
        <taxon>Roseobacteraceae</taxon>
        <taxon>Seohaeicola</taxon>
    </lineage>
</organism>
<evidence type="ECO:0000256" key="6">
    <source>
        <dbReference type="ARBA" id="ARBA00023136"/>
    </source>
</evidence>
<dbReference type="GO" id="GO:0022857">
    <property type="term" value="F:transmembrane transporter activity"/>
    <property type="evidence" value="ECO:0007669"/>
    <property type="project" value="InterPro"/>
</dbReference>
<dbReference type="EMBL" id="BNCJ01000003">
    <property type="protein sequence ID" value="GHF45874.1"/>
    <property type="molecule type" value="Genomic_DNA"/>
</dbReference>
<keyword evidence="4 7" id="KW-0812">Transmembrane</keyword>
<keyword evidence="3" id="KW-1003">Cell membrane</keyword>
<evidence type="ECO:0000256" key="7">
    <source>
        <dbReference type="RuleBase" id="RU003879"/>
    </source>
</evidence>
<dbReference type="AlphaFoldDB" id="A0A8J3GW40"/>
<dbReference type="InterPro" id="IPR003400">
    <property type="entry name" value="ExbD"/>
</dbReference>
<evidence type="ECO:0000256" key="4">
    <source>
        <dbReference type="ARBA" id="ARBA00022692"/>
    </source>
</evidence>
<dbReference type="GO" id="GO:0005886">
    <property type="term" value="C:plasma membrane"/>
    <property type="evidence" value="ECO:0007669"/>
    <property type="project" value="UniProtKB-SubCell"/>
</dbReference>
<keyword evidence="7" id="KW-0813">Transport</keyword>
<keyword evidence="9" id="KW-1185">Reference proteome</keyword>
<comment type="subcellular location">
    <subcellularLocation>
        <location evidence="1">Cell membrane</location>
        <topology evidence="1">Single-pass membrane protein</topology>
    </subcellularLocation>
    <subcellularLocation>
        <location evidence="7">Cell membrane</location>
        <topology evidence="7">Single-pass type II membrane protein</topology>
    </subcellularLocation>
</comment>
<evidence type="ECO:0000256" key="2">
    <source>
        <dbReference type="ARBA" id="ARBA00005811"/>
    </source>
</evidence>
<reference evidence="8" key="2">
    <citation type="submission" date="2020-09" db="EMBL/GenBank/DDBJ databases">
        <authorList>
            <person name="Sun Q."/>
            <person name="Kim S."/>
        </authorList>
    </citation>
    <scope>NUCLEOTIDE SEQUENCE</scope>
    <source>
        <strain evidence="8">KCTC 42650</strain>
    </source>
</reference>
<sequence>MSLRARYRRRALSMTSLIDVIFLLLLFFMLSSTFSKFSEVDLVASSAPGSAAEGKVLFLQVAEEGLRLNAQPLTLEDLPARLEPETQAQLVLSLAPEVTSQRLADVLVILRARPGLRFSILAPS</sequence>
<evidence type="ECO:0000313" key="9">
    <source>
        <dbReference type="Proteomes" id="UP000626220"/>
    </source>
</evidence>
<comment type="caution">
    <text evidence="8">The sequence shown here is derived from an EMBL/GenBank/DDBJ whole genome shotgun (WGS) entry which is preliminary data.</text>
</comment>
<protein>
    <recommendedName>
        <fullName evidence="10">Biopolymer transporter ExbD</fullName>
    </recommendedName>
</protein>
<dbReference type="GO" id="GO:0015031">
    <property type="term" value="P:protein transport"/>
    <property type="evidence" value="ECO:0007669"/>
    <property type="project" value="UniProtKB-KW"/>
</dbReference>
<evidence type="ECO:0000256" key="5">
    <source>
        <dbReference type="ARBA" id="ARBA00022989"/>
    </source>
</evidence>